<evidence type="ECO:0000313" key="1">
    <source>
        <dbReference type="EMBL" id="CAI9563983.1"/>
    </source>
</evidence>
<feature type="non-terminal residue" evidence="1">
    <location>
        <position position="1"/>
    </location>
</feature>
<protein>
    <submittedName>
        <fullName evidence="1">Uncharacterized protein</fullName>
    </submittedName>
</protein>
<dbReference type="EMBL" id="CATNWA010012721">
    <property type="protein sequence ID" value="CAI9563983.1"/>
    <property type="molecule type" value="Genomic_DNA"/>
</dbReference>
<name>A0ABN9CVJ1_9NEOB</name>
<reference evidence="1" key="1">
    <citation type="submission" date="2023-05" db="EMBL/GenBank/DDBJ databases">
        <authorList>
            <person name="Stuckert A."/>
        </authorList>
    </citation>
    <scope>NUCLEOTIDE SEQUENCE</scope>
</reference>
<proteinExistence type="predicted"/>
<comment type="caution">
    <text evidence="1">The sequence shown here is derived from an EMBL/GenBank/DDBJ whole genome shotgun (WGS) entry which is preliminary data.</text>
</comment>
<keyword evidence="2" id="KW-1185">Reference proteome</keyword>
<accession>A0ABN9CVJ1</accession>
<organism evidence="1 2">
    <name type="scientific">Staurois parvus</name>
    <dbReference type="NCBI Taxonomy" id="386267"/>
    <lineage>
        <taxon>Eukaryota</taxon>
        <taxon>Metazoa</taxon>
        <taxon>Chordata</taxon>
        <taxon>Craniata</taxon>
        <taxon>Vertebrata</taxon>
        <taxon>Euteleostomi</taxon>
        <taxon>Amphibia</taxon>
        <taxon>Batrachia</taxon>
        <taxon>Anura</taxon>
        <taxon>Neobatrachia</taxon>
        <taxon>Ranoidea</taxon>
        <taxon>Ranidae</taxon>
        <taxon>Staurois</taxon>
    </lineage>
</organism>
<evidence type="ECO:0000313" key="2">
    <source>
        <dbReference type="Proteomes" id="UP001162483"/>
    </source>
</evidence>
<gene>
    <name evidence="1" type="ORF">SPARVUS_LOCUS5833190</name>
</gene>
<sequence length="69" mass="7728">PPAPPPPPSQPPCELTRWLLPLPCPSETVGGVVVSSSLVSCWVRNRIAPHHWCQWMKISAPDHWCHVEE</sequence>
<dbReference type="Proteomes" id="UP001162483">
    <property type="component" value="Unassembled WGS sequence"/>
</dbReference>